<dbReference type="SUPFAM" id="SSF47565">
    <property type="entry name" value="Insect pheromone/odorant-binding proteins"/>
    <property type="match status" value="1"/>
</dbReference>
<dbReference type="RefSeq" id="XP_028138258.1">
    <property type="nucleotide sequence ID" value="XM_028282457.1"/>
</dbReference>
<evidence type="ECO:0000256" key="1">
    <source>
        <dbReference type="SAM" id="SignalP"/>
    </source>
</evidence>
<dbReference type="GO" id="GO:0005549">
    <property type="term" value="F:odorant binding"/>
    <property type="evidence" value="ECO:0007669"/>
    <property type="project" value="InterPro"/>
</dbReference>
<dbReference type="AlphaFoldDB" id="A0A6P7FZI8"/>
<evidence type="ECO:0000313" key="2">
    <source>
        <dbReference type="RefSeq" id="XP_028138258.1"/>
    </source>
</evidence>
<proteinExistence type="predicted"/>
<dbReference type="InParanoid" id="A0A6P7FZI8"/>
<dbReference type="InterPro" id="IPR036728">
    <property type="entry name" value="PBP_GOBP_sf"/>
</dbReference>
<name>A0A6P7FZI8_DIAVI</name>
<feature type="signal peptide" evidence="1">
    <location>
        <begin position="1"/>
        <end position="17"/>
    </location>
</feature>
<protein>
    <submittedName>
        <fullName evidence="2">Uncharacterized protein LOC114332634</fullName>
    </submittedName>
</protein>
<accession>A0A6P7FZI8</accession>
<feature type="chain" id="PRO_5028415600" evidence="1">
    <location>
        <begin position="18"/>
        <end position="129"/>
    </location>
</feature>
<sequence>MLQYAIILLALFYPGKSKVSPSPFDHPETMVEIVNCGKKLGLRFEDLFENFKQNAGGRAMKEFNLCCWRSLNMIAEDNQIDQEIAPKLIALFFPDHPEKIMKECLKSICDSLNDTYEISVCIIRLAHKV</sequence>
<gene>
    <name evidence="2" type="primary">LOC114332634</name>
</gene>
<organism evidence="2">
    <name type="scientific">Diabrotica virgifera virgifera</name>
    <name type="common">western corn rootworm</name>
    <dbReference type="NCBI Taxonomy" id="50390"/>
    <lineage>
        <taxon>Eukaryota</taxon>
        <taxon>Metazoa</taxon>
        <taxon>Ecdysozoa</taxon>
        <taxon>Arthropoda</taxon>
        <taxon>Hexapoda</taxon>
        <taxon>Insecta</taxon>
        <taxon>Pterygota</taxon>
        <taxon>Neoptera</taxon>
        <taxon>Endopterygota</taxon>
        <taxon>Coleoptera</taxon>
        <taxon>Polyphaga</taxon>
        <taxon>Cucujiformia</taxon>
        <taxon>Chrysomeloidea</taxon>
        <taxon>Chrysomelidae</taxon>
        <taxon>Galerucinae</taxon>
        <taxon>Diabroticina</taxon>
        <taxon>Diabroticites</taxon>
        <taxon>Diabrotica</taxon>
    </lineage>
</organism>
<keyword evidence="1" id="KW-0732">Signal</keyword>
<reference evidence="2" key="1">
    <citation type="submission" date="2025-08" db="UniProtKB">
        <authorList>
            <consortium name="RefSeq"/>
        </authorList>
    </citation>
    <scope>IDENTIFICATION</scope>
    <source>
        <tissue evidence="2">Whole insect</tissue>
    </source>
</reference>
<dbReference type="Gene3D" id="1.10.238.20">
    <property type="entry name" value="Pheromone/general odorant binding protein domain"/>
    <property type="match status" value="1"/>
</dbReference>